<feature type="coiled-coil region" evidence="4">
    <location>
        <begin position="254"/>
        <end position="306"/>
    </location>
</feature>
<keyword evidence="8" id="KW-1185">Reference proteome</keyword>
<sequence>MRIHHLTVEAVGPFPGRHEVDFDELSAGGLFLLEGPTGAGKSTLIDAITFGLYGTLGSPARDDRLPSAHAPGAEPVVEVVFSTGEGIFRVRRTPAYARPKRRGEGTTRQNATARLWRLESVTDDAGEPVATTTQEVGTEVRRIVRLDRVQFSQTVVLPQGRFSTFLRAKPDERAAVLQDVFGTEVYQRVQEQLVDMAREARREVAAAKQDVTTATASLVHLLPDGDPAGEQLTRAAEELDATALESAAAQVVAHAEEELARAAARQEAERVAEEEARRAVDAQRELERLVERRARLLTEQAALAEREPAVAAQREELAAARRAAVAAGALRAQAEAQEAVERARATVEDVCGAVSAGPDSDLGELELTGLRALLDQLTGERGGLVDLVDLEAGLPAREAALTREETDLDRRRTALTERCTALTARPEERRRLEIALDHIQRTALSVPAAEAAVTTRRAVRDAARDAEARRGELASAQAAVTVAAKAAGEALDAEHAARRRWIAGMAGSLAAELVPGTPCAVCGGTEHPAPAPRSPEHATEEDVEAAATGRQRAEAALAAAREEVARAQARLRAAEDASGGQPLPAAEEALTIAQADLADAREAVRLAELRRAELAAFDEETERLREQAAREETAVAAATEHLRGLRTSLEADHARCRRAAADAPTVTARAHRLDERLSAARRIVTARQAQHEARRRREDAVAALERALEETGFPDAAAATLAHRSTTRTAELERAVTEHDSAAARVRDGLTEPQVAALTGAEVPALEAATAAHAERHTALIAATEEAGRARDAVARLSRCRVSLTGVLDAHRTLTERTAPVLRMGELAAAGEGNARATTLSTYVLLRRFEDVVAAANDRLTVMSDGRYELRRIDEREGRSRKAGLGLAVHDHVTEASRDPHTLSGGETFYVSLCLALGLADVVTSEAGGISLDTLFVDEGFGSLDPHTLDGVLGELSRLQAGGRAVGIVSHVSELKDRIAERIEVRRLPSGASTLTVRA</sequence>
<organism evidence="7 8">
    <name type="scientific">Georgenia wutianyii</name>
    <dbReference type="NCBI Taxonomy" id="2585135"/>
    <lineage>
        <taxon>Bacteria</taxon>
        <taxon>Bacillati</taxon>
        <taxon>Actinomycetota</taxon>
        <taxon>Actinomycetes</taxon>
        <taxon>Micrococcales</taxon>
        <taxon>Bogoriellaceae</taxon>
        <taxon>Georgenia</taxon>
    </lineage>
</organism>
<evidence type="ECO:0000256" key="2">
    <source>
        <dbReference type="ARBA" id="ARBA00011322"/>
    </source>
</evidence>
<evidence type="ECO:0000259" key="6">
    <source>
        <dbReference type="Pfam" id="PF13476"/>
    </source>
</evidence>
<reference evidence="7 8" key="1">
    <citation type="submission" date="2019-05" db="EMBL/GenBank/DDBJ databases">
        <title>Georgenia *** sp. nov., and Georgenia *** sp. nov., isolated from the intestinal contents of plateau pika (Ochotona curzoniae) in the Qinghai-Tibet plateau of China.</title>
        <authorList>
            <person name="Tian Z."/>
        </authorList>
    </citation>
    <scope>NUCLEOTIDE SEQUENCE [LARGE SCALE GENOMIC DNA]</scope>
    <source>
        <strain evidence="7 8">Z294</strain>
    </source>
</reference>
<dbReference type="InterPro" id="IPR038729">
    <property type="entry name" value="Rad50/SbcC_AAA"/>
</dbReference>
<dbReference type="Proteomes" id="UP000313948">
    <property type="component" value="Chromosome"/>
</dbReference>
<dbReference type="InterPro" id="IPR027417">
    <property type="entry name" value="P-loop_NTPase"/>
</dbReference>
<protein>
    <recommendedName>
        <fullName evidence="3">Nuclease SbcCD subunit C</fullName>
    </recommendedName>
</protein>
<feature type="region of interest" description="Disordered" evidence="5">
    <location>
        <begin position="525"/>
        <end position="548"/>
    </location>
</feature>
<evidence type="ECO:0000256" key="5">
    <source>
        <dbReference type="SAM" id="MobiDB-lite"/>
    </source>
</evidence>
<dbReference type="SUPFAM" id="SSF52540">
    <property type="entry name" value="P-loop containing nucleoside triphosphate hydrolases"/>
    <property type="match status" value="1"/>
</dbReference>
<evidence type="ECO:0000313" key="8">
    <source>
        <dbReference type="Proteomes" id="UP000313948"/>
    </source>
</evidence>
<dbReference type="EMBL" id="CP040899">
    <property type="protein sequence ID" value="QDB78520.1"/>
    <property type="molecule type" value="Genomic_DNA"/>
</dbReference>
<evidence type="ECO:0000313" key="7">
    <source>
        <dbReference type="EMBL" id="QDB78520.1"/>
    </source>
</evidence>
<gene>
    <name evidence="7" type="ORF">FE251_03345</name>
</gene>
<dbReference type="PANTHER" id="PTHR32114:SF2">
    <property type="entry name" value="ABC TRANSPORTER ABCH.3"/>
    <property type="match status" value="1"/>
</dbReference>
<feature type="coiled-coil region" evidence="4">
    <location>
        <begin position="190"/>
        <end position="217"/>
    </location>
</feature>
<comment type="subunit">
    <text evidence="2">Heterodimer of SbcC and SbcD.</text>
</comment>
<dbReference type="Pfam" id="PF13476">
    <property type="entry name" value="AAA_23"/>
    <property type="match status" value="1"/>
</dbReference>
<evidence type="ECO:0000256" key="4">
    <source>
        <dbReference type="SAM" id="Coils"/>
    </source>
</evidence>
<proteinExistence type="inferred from homology"/>
<feature type="domain" description="Rad50/SbcC-type AAA" evidence="6">
    <location>
        <begin position="6"/>
        <end position="212"/>
    </location>
</feature>
<comment type="similarity">
    <text evidence="1">Belongs to the SMC family. SbcC subfamily.</text>
</comment>
<name>A0ABX5VPQ2_9MICO</name>
<keyword evidence="4" id="KW-0175">Coiled coil</keyword>
<evidence type="ECO:0000256" key="3">
    <source>
        <dbReference type="ARBA" id="ARBA00013368"/>
    </source>
</evidence>
<dbReference type="Pfam" id="PF13558">
    <property type="entry name" value="SbcC_Walker_B"/>
    <property type="match status" value="1"/>
</dbReference>
<dbReference type="RefSeq" id="WP_139947860.1">
    <property type="nucleotide sequence ID" value="NZ_CP040899.1"/>
</dbReference>
<evidence type="ECO:0000256" key="1">
    <source>
        <dbReference type="ARBA" id="ARBA00006930"/>
    </source>
</evidence>
<accession>A0ABX5VPQ2</accession>
<dbReference type="PANTHER" id="PTHR32114">
    <property type="entry name" value="ABC TRANSPORTER ABCH.3"/>
    <property type="match status" value="1"/>
</dbReference>
<dbReference type="Gene3D" id="3.40.50.300">
    <property type="entry name" value="P-loop containing nucleotide triphosphate hydrolases"/>
    <property type="match status" value="2"/>
</dbReference>